<evidence type="ECO:0000259" key="5">
    <source>
        <dbReference type="SMART" id="SM00563"/>
    </source>
</evidence>
<keyword evidence="3 6" id="KW-0012">Acyltransferase</keyword>
<reference evidence="6" key="1">
    <citation type="submission" date="2020-05" db="EMBL/GenBank/DDBJ databases">
        <title>Identification of trans-AT polyketide cluster in two marine bacteria, producers of a novel glutaramide-containing polyketide sesbanimide D and analogs.</title>
        <authorList>
            <person name="Kacar D."/>
            <person name="Rodriguez P."/>
            <person name="Canedo L."/>
            <person name="Gonzalez E."/>
            <person name="Galan B."/>
            <person name="De La Calle F."/>
            <person name="Garcia J.L."/>
        </authorList>
    </citation>
    <scope>NUCLEOTIDE SEQUENCE</scope>
    <source>
        <strain evidence="6">PHM038</strain>
    </source>
</reference>
<organism evidence="6 7">
    <name type="scientific">Roseibium aggregatum</name>
    <dbReference type="NCBI Taxonomy" id="187304"/>
    <lineage>
        <taxon>Bacteria</taxon>
        <taxon>Pseudomonadati</taxon>
        <taxon>Pseudomonadota</taxon>
        <taxon>Alphaproteobacteria</taxon>
        <taxon>Hyphomicrobiales</taxon>
        <taxon>Stappiaceae</taxon>
        <taxon>Roseibium</taxon>
    </lineage>
</organism>
<evidence type="ECO:0000313" key="7">
    <source>
        <dbReference type="Proteomes" id="UP000598467"/>
    </source>
</evidence>
<dbReference type="InterPro" id="IPR002123">
    <property type="entry name" value="Plipid/glycerol_acylTrfase"/>
</dbReference>
<dbReference type="CDD" id="cd07989">
    <property type="entry name" value="LPLAT_AGPAT-like"/>
    <property type="match status" value="1"/>
</dbReference>
<evidence type="ECO:0000256" key="4">
    <source>
        <dbReference type="SAM" id="Phobius"/>
    </source>
</evidence>
<comment type="caution">
    <text evidence="6">The sequence shown here is derived from an EMBL/GenBank/DDBJ whole genome shotgun (WGS) entry which is preliminary data.</text>
</comment>
<sequence length="260" mass="29370">MLFLRSSIFQVLFYTVTLALMVIGSPLLLLPHRWGWWIVPFWANVMLFLLRLVVGLKVEVRGKENIPQGGYLVASKHQSAWETFALIPHFPSVTFILKRELRWIPIFGWYTAKYRQIPINRGKRAAALAAMIEAAKQAIADERQILIFPEGTRRPAGAEPQFKFGIAHLYRDLDCPVLPVALNAGLYWPRASWVIYPGTVIVEFLPPIAPGLGPRAFHVTLVETIERATTRLCEEARNADNPTPMLAVYDRNRKAAGAKA</sequence>
<evidence type="ECO:0000256" key="1">
    <source>
        <dbReference type="ARBA" id="ARBA00005189"/>
    </source>
</evidence>
<dbReference type="GO" id="GO:0003841">
    <property type="term" value="F:1-acylglycerol-3-phosphate O-acyltransferase activity"/>
    <property type="evidence" value="ECO:0007669"/>
    <property type="project" value="TreeGrafter"/>
</dbReference>
<dbReference type="EMBL" id="JABFCZ010000009">
    <property type="protein sequence ID" value="MBD1546476.1"/>
    <property type="molecule type" value="Genomic_DNA"/>
</dbReference>
<keyword evidence="4" id="KW-0812">Transmembrane</keyword>
<keyword evidence="2" id="KW-0808">Transferase</keyword>
<evidence type="ECO:0000313" key="6">
    <source>
        <dbReference type="EMBL" id="MBD1546476.1"/>
    </source>
</evidence>
<accession>A0A926P3E8</accession>
<dbReference type="PANTHER" id="PTHR10434">
    <property type="entry name" value="1-ACYL-SN-GLYCEROL-3-PHOSPHATE ACYLTRANSFERASE"/>
    <property type="match status" value="1"/>
</dbReference>
<dbReference type="RefSeq" id="WP_190291146.1">
    <property type="nucleotide sequence ID" value="NZ_JABFCZ010000009.1"/>
</dbReference>
<dbReference type="Pfam" id="PF01553">
    <property type="entry name" value="Acyltransferase"/>
    <property type="match status" value="1"/>
</dbReference>
<name>A0A926P3E8_9HYPH</name>
<feature type="transmembrane region" description="Helical" evidence="4">
    <location>
        <begin position="7"/>
        <end position="28"/>
    </location>
</feature>
<feature type="transmembrane region" description="Helical" evidence="4">
    <location>
        <begin position="34"/>
        <end position="54"/>
    </location>
</feature>
<keyword evidence="4" id="KW-1133">Transmembrane helix</keyword>
<protein>
    <submittedName>
        <fullName evidence="6">1-acyl-sn-glycerol-3-phosphate acyltransferase</fullName>
    </submittedName>
</protein>
<dbReference type="GO" id="GO:0006654">
    <property type="term" value="P:phosphatidic acid biosynthetic process"/>
    <property type="evidence" value="ECO:0007669"/>
    <property type="project" value="TreeGrafter"/>
</dbReference>
<keyword evidence="4" id="KW-0472">Membrane</keyword>
<feature type="domain" description="Phospholipid/glycerol acyltransferase" evidence="5">
    <location>
        <begin position="71"/>
        <end position="185"/>
    </location>
</feature>
<dbReference type="Proteomes" id="UP000598467">
    <property type="component" value="Unassembled WGS sequence"/>
</dbReference>
<gene>
    <name evidence="6" type="ORF">HK439_09395</name>
</gene>
<dbReference type="SUPFAM" id="SSF69593">
    <property type="entry name" value="Glycerol-3-phosphate (1)-acyltransferase"/>
    <property type="match status" value="1"/>
</dbReference>
<evidence type="ECO:0000256" key="3">
    <source>
        <dbReference type="ARBA" id="ARBA00023315"/>
    </source>
</evidence>
<dbReference type="AlphaFoldDB" id="A0A926P3E8"/>
<evidence type="ECO:0000256" key="2">
    <source>
        <dbReference type="ARBA" id="ARBA00022679"/>
    </source>
</evidence>
<comment type="pathway">
    <text evidence="1">Lipid metabolism.</text>
</comment>
<dbReference type="PANTHER" id="PTHR10434:SF40">
    <property type="entry name" value="1-ACYL-SN-GLYCEROL-3-PHOSPHATE ACYLTRANSFERASE"/>
    <property type="match status" value="1"/>
</dbReference>
<proteinExistence type="predicted"/>
<dbReference type="SMART" id="SM00563">
    <property type="entry name" value="PlsC"/>
    <property type="match status" value="1"/>
</dbReference>